<evidence type="ECO:0000256" key="3">
    <source>
        <dbReference type="ARBA" id="ARBA00004127"/>
    </source>
</evidence>
<dbReference type="InterPro" id="IPR005467">
    <property type="entry name" value="His_kinase_dom"/>
</dbReference>
<dbReference type="CDD" id="cd16922">
    <property type="entry name" value="HATPase_EvgS-ArcB-TorS-like"/>
    <property type="match status" value="1"/>
</dbReference>
<dbReference type="GO" id="GO:0009736">
    <property type="term" value="P:cytokinin-activated signaling pathway"/>
    <property type="evidence" value="ECO:0007669"/>
    <property type="project" value="UniProtKB-KW"/>
</dbReference>
<dbReference type="InterPro" id="IPR000836">
    <property type="entry name" value="PRTase_dom"/>
</dbReference>
<dbReference type="InterPro" id="IPR036890">
    <property type="entry name" value="HATPase_C_sf"/>
</dbReference>
<evidence type="ECO:0000256" key="2">
    <source>
        <dbReference type="ARBA" id="ARBA00002427"/>
    </source>
</evidence>
<dbReference type="Gene3D" id="3.30.565.10">
    <property type="entry name" value="Histidine kinase-like ATPase, C-terminal domain"/>
    <property type="match status" value="1"/>
</dbReference>
<comment type="subunit">
    <text evidence="4">Homodimer.</text>
</comment>
<comment type="function">
    <text evidence="2">Cytokinin receptor related to bacterial two-component regulators. Functions as a histidine kinase and transmits the stress signal to a downstream MAPK cascade.</text>
</comment>
<accession>A0A3L6EVK4</accession>
<feature type="domain" description="Histidine kinase" evidence="15">
    <location>
        <begin position="304"/>
        <end position="551"/>
    </location>
</feature>
<name>A0A3L6EVK4_MAIZE</name>
<dbReference type="Gene3D" id="1.10.287.130">
    <property type="match status" value="1"/>
</dbReference>
<keyword evidence="7" id="KW-0808">Transferase</keyword>
<comment type="subcellular location">
    <subcellularLocation>
        <location evidence="3">Endomembrane system</location>
        <topology evidence="3">Multi-pass membrane protein</topology>
    </subcellularLocation>
</comment>
<dbReference type="InterPro" id="IPR004358">
    <property type="entry name" value="Sig_transdc_His_kin-like_C"/>
</dbReference>
<dbReference type="GO" id="GO:0012505">
    <property type="term" value="C:endomembrane system"/>
    <property type="evidence" value="ECO:0007669"/>
    <property type="project" value="UniProtKB-SubCell"/>
</dbReference>
<dbReference type="PANTHER" id="PTHR43719:SF51">
    <property type="entry name" value="HISTIDINE KINASE 4"/>
    <property type="match status" value="1"/>
</dbReference>
<keyword evidence="6 14" id="KW-0597">Phosphoprotein</keyword>
<proteinExistence type="predicted"/>
<dbReference type="InterPro" id="IPR011006">
    <property type="entry name" value="CheY-like_superfamily"/>
</dbReference>
<dbReference type="Pfam" id="PF02518">
    <property type="entry name" value="HATPase_c"/>
    <property type="match status" value="1"/>
</dbReference>
<dbReference type="CDD" id="cd17546">
    <property type="entry name" value="REC_hyHK_CKI1_RcsC-like"/>
    <property type="match status" value="1"/>
</dbReference>
<keyword evidence="13" id="KW-0472">Membrane</keyword>
<dbReference type="GO" id="GO:0004673">
    <property type="term" value="F:protein histidine kinase activity"/>
    <property type="evidence" value="ECO:0007669"/>
    <property type="project" value="UniProtKB-EC"/>
</dbReference>
<dbReference type="Pfam" id="PF24896">
    <property type="entry name" value="Receiver_CRE1"/>
    <property type="match status" value="1"/>
</dbReference>
<evidence type="ECO:0000256" key="12">
    <source>
        <dbReference type="ARBA" id="ARBA00023012"/>
    </source>
</evidence>
<dbReference type="FunFam" id="3.40.50.2300:FF:000137">
    <property type="entry name" value="Histidine kinase 3"/>
    <property type="match status" value="1"/>
</dbReference>
<dbReference type="Gene3D" id="3.30.450.350">
    <property type="entry name" value="CHASE domain"/>
    <property type="match status" value="1"/>
</dbReference>
<keyword evidence="11" id="KW-1133">Transmembrane helix</keyword>
<evidence type="ECO:0000259" key="17">
    <source>
        <dbReference type="PROSITE" id="PS50839"/>
    </source>
</evidence>
<evidence type="ECO:0000256" key="10">
    <source>
        <dbReference type="ARBA" id="ARBA00022864"/>
    </source>
</evidence>
<evidence type="ECO:0000256" key="6">
    <source>
        <dbReference type="ARBA" id="ARBA00022553"/>
    </source>
</evidence>
<evidence type="ECO:0000256" key="1">
    <source>
        <dbReference type="ARBA" id="ARBA00000085"/>
    </source>
</evidence>
<keyword evidence="10" id="KW-0932">Cytokinin signaling pathway</keyword>
<dbReference type="ExpressionAtlas" id="A0A3L6EVK4">
    <property type="expression patterns" value="baseline and differential"/>
</dbReference>
<organism evidence="18">
    <name type="scientific">Zea mays</name>
    <name type="common">Maize</name>
    <dbReference type="NCBI Taxonomy" id="4577"/>
    <lineage>
        <taxon>Eukaryota</taxon>
        <taxon>Viridiplantae</taxon>
        <taxon>Streptophyta</taxon>
        <taxon>Embryophyta</taxon>
        <taxon>Tracheophyta</taxon>
        <taxon>Spermatophyta</taxon>
        <taxon>Magnoliopsida</taxon>
        <taxon>Liliopsida</taxon>
        <taxon>Poales</taxon>
        <taxon>Poaceae</taxon>
        <taxon>PACMAD clade</taxon>
        <taxon>Panicoideae</taxon>
        <taxon>Andropogonodae</taxon>
        <taxon>Andropogoneae</taxon>
        <taxon>Tripsacinae</taxon>
        <taxon>Zea</taxon>
    </lineage>
</organism>
<dbReference type="PRINTS" id="PR00344">
    <property type="entry name" value="BCTRLSENSOR"/>
</dbReference>
<dbReference type="CDD" id="cd06223">
    <property type="entry name" value="PRTases_typeI"/>
    <property type="match status" value="1"/>
</dbReference>
<dbReference type="Gene3D" id="6.10.250.1190">
    <property type="match status" value="1"/>
</dbReference>
<evidence type="ECO:0000256" key="9">
    <source>
        <dbReference type="ARBA" id="ARBA00022777"/>
    </source>
</evidence>
<dbReference type="PROSITE" id="PS50839">
    <property type="entry name" value="CHASE"/>
    <property type="match status" value="1"/>
</dbReference>
<gene>
    <name evidence="18" type="primary">HK6_1</name>
    <name evidence="18" type="ORF">Zm00014a_033728</name>
</gene>
<dbReference type="InterPro" id="IPR050956">
    <property type="entry name" value="2C_system_His_kinase"/>
</dbReference>
<dbReference type="PROSITE" id="PS50109">
    <property type="entry name" value="HIS_KIN"/>
    <property type="match status" value="1"/>
</dbReference>
<evidence type="ECO:0000256" key="14">
    <source>
        <dbReference type="PROSITE-ProRule" id="PRU00169"/>
    </source>
</evidence>
<dbReference type="SMART" id="SM00387">
    <property type="entry name" value="HATPase_c"/>
    <property type="match status" value="1"/>
</dbReference>
<comment type="caution">
    <text evidence="18">The sequence shown here is derived from an EMBL/GenBank/DDBJ whole genome shotgun (WGS) entry which is preliminary data.</text>
</comment>
<feature type="domain" description="Response regulatory" evidence="16">
    <location>
        <begin position="726"/>
        <end position="862"/>
    </location>
</feature>
<protein>
    <recommendedName>
        <fullName evidence="5">histidine kinase</fullName>
        <ecNumber evidence="5">2.7.13.3</ecNumber>
    </recommendedName>
</protein>
<dbReference type="InterPro" id="IPR001789">
    <property type="entry name" value="Sig_transdc_resp-reg_receiver"/>
</dbReference>
<comment type="catalytic activity">
    <reaction evidence="1">
        <text>ATP + protein L-histidine = ADP + protein N-phospho-L-histidine.</text>
        <dbReference type="EC" id="2.7.13.3"/>
    </reaction>
</comment>
<evidence type="ECO:0000256" key="7">
    <source>
        <dbReference type="ARBA" id="ARBA00022679"/>
    </source>
</evidence>
<evidence type="ECO:0000313" key="18">
    <source>
        <dbReference type="EMBL" id="PWZ24920.1"/>
    </source>
</evidence>
<dbReference type="InterPro" id="IPR006189">
    <property type="entry name" value="CHASE_dom"/>
</dbReference>
<dbReference type="PANTHER" id="PTHR43719">
    <property type="entry name" value="TWO-COMPONENT HISTIDINE KINASE"/>
    <property type="match status" value="1"/>
</dbReference>
<evidence type="ECO:0000259" key="16">
    <source>
        <dbReference type="PROSITE" id="PS50110"/>
    </source>
</evidence>
<keyword evidence="8" id="KW-0812">Transmembrane</keyword>
<sequence>MGGKYRAARTKRWWRGLAAAGWVLTAVVCSAVMHWTLRRDSMDRAEERLVSMCEERARMLQEQFGVTVNHVHAIAILISTFNFEKSPPAIDQDTFAKYTARTSFERPLLNGVAFAQRVFHHEREMFESQQGWVMNTMQREPAPPQVEYAPVIFSQDTVSYLARIDMMSGEEDRENIFRARTTGKAVLTNPFRLLGSNHLGVVLTFAVYRPDLPADASVEQRVEATIGIAAAYSRYDKVTEDCRKMEELKTQAEAADVAKSQFHGPGNLKFLPSGVGMLDMLLGTDLTMTQKDYAQTAQMCGRALITLINDVLDRAKIEAGKLELEAVPFDLRSLMDDVVSLFSSKSREKCIELAVFVCDNVPKVVIGDPWRFRQILTNLVGNAVKFTERGHVFVRVCLAENSNMEANQVLHGAMNGKGGRVESTANGAFNTLSGFEAADRRNSWQYFKLLLSDKESLLDDLESENSNQSDSDRVTLAISIEDTGVGIPLQAQDRVFTPFMQADSSTSRNYGGTGIGLSISKCLAELMGGQISFTSHPSVGSTFTFSATLKHSYKDISGDSSRSLTEALPTAFKGMKAILVDGRPVRSAVTRYHLKRLGILLQVVNNMNAVVKAFPGQNGAAGSREKASILFIESDFWRPETDVQLLNHLREQKNGQLSDGHKVVLLVTSEADKDKYGSIFDIVMCKPIRASTIASSIQQLLKVEIAERKDNQNRPSFLRSLLVGKNILVVDDNKVNLRVAAAALKKYGANVSCVESGKDAISLLQPPHRFDACFMDVQMPEMDGFEATGQIRQMELKANEERKNKLASIEGSTTAEYHLPVLAMTADVIQATYEECIKSGMDGYVSKPFDEEQLYQAVSRLVVGTTDSAV</sequence>
<dbReference type="SMART" id="SM00448">
    <property type="entry name" value="REC"/>
    <property type="match status" value="1"/>
</dbReference>
<reference evidence="18" key="1">
    <citation type="journal article" date="2018" name="Nat. Genet.">
        <title>Extensive intraspecific gene order and gene structural variations between Mo17 and other maize genomes.</title>
        <authorList>
            <person name="Sun S."/>
            <person name="Zhou Y."/>
            <person name="Chen J."/>
            <person name="Shi J."/>
            <person name="Zhao H."/>
            <person name="Zhao H."/>
            <person name="Song W."/>
            <person name="Zhang M."/>
            <person name="Cui Y."/>
            <person name="Dong X."/>
            <person name="Liu H."/>
            <person name="Ma X."/>
            <person name="Jiao Y."/>
            <person name="Wang B."/>
            <person name="Wei X."/>
            <person name="Stein J.C."/>
            <person name="Glaubitz J.C."/>
            <person name="Lu F."/>
            <person name="Yu G."/>
            <person name="Liang C."/>
            <person name="Fengler K."/>
            <person name="Li B."/>
            <person name="Rafalski A."/>
            <person name="Schnable P.S."/>
            <person name="Ware D.H."/>
            <person name="Buckler E.S."/>
            <person name="Lai J."/>
        </authorList>
    </citation>
    <scope>NUCLEOTIDE SEQUENCE [LARGE SCALE GENOMIC DNA]</scope>
    <source>
        <tissue evidence="18">Seedling</tissue>
    </source>
</reference>
<dbReference type="InterPro" id="IPR056839">
    <property type="entry name" value="Receiver_AHK4/CRE1_1st"/>
</dbReference>
<dbReference type="PROSITE" id="PS50110">
    <property type="entry name" value="RESPONSE_REGULATORY"/>
    <property type="match status" value="1"/>
</dbReference>
<dbReference type="AlphaFoldDB" id="A0A3L6EVK4"/>
<feature type="domain" description="CHASE" evidence="17">
    <location>
        <begin position="86"/>
        <end position="248"/>
    </location>
</feature>
<dbReference type="Pfam" id="PF00072">
    <property type="entry name" value="Response_reg"/>
    <property type="match status" value="1"/>
</dbReference>
<dbReference type="EC" id="2.7.13.3" evidence="5"/>
<dbReference type="FunFam" id="3.30.450.350:FF:000001">
    <property type="entry name" value="Histidine kinase 4"/>
    <property type="match status" value="1"/>
</dbReference>
<dbReference type="InterPro" id="IPR003594">
    <property type="entry name" value="HATPase_dom"/>
</dbReference>
<dbReference type="Pfam" id="PF03924">
    <property type="entry name" value="CHASE"/>
    <property type="match status" value="1"/>
</dbReference>
<feature type="modified residue" description="4-aspartylphosphate" evidence="14">
    <location>
        <position position="776"/>
    </location>
</feature>
<dbReference type="Gene3D" id="3.40.50.2300">
    <property type="match status" value="1"/>
</dbReference>
<dbReference type="SUPFAM" id="SSF52172">
    <property type="entry name" value="CheY-like"/>
    <property type="match status" value="1"/>
</dbReference>
<dbReference type="SMART" id="SM01079">
    <property type="entry name" value="CHASE"/>
    <property type="match status" value="1"/>
</dbReference>
<keyword evidence="9 18" id="KW-0418">Kinase</keyword>
<evidence type="ECO:0000256" key="11">
    <source>
        <dbReference type="ARBA" id="ARBA00022989"/>
    </source>
</evidence>
<dbReference type="EMBL" id="NCVQ01000006">
    <property type="protein sequence ID" value="PWZ24920.1"/>
    <property type="molecule type" value="Genomic_DNA"/>
</dbReference>
<dbReference type="SUPFAM" id="SSF55874">
    <property type="entry name" value="ATPase domain of HSP90 chaperone/DNA topoisomerase II/histidine kinase"/>
    <property type="match status" value="1"/>
</dbReference>
<evidence type="ECO:0000256" key="4">
    <source>
        <dbReference type="ARBA" id="ARBA00011738"/>
    </source>
</evidence>
<evidence type="ECO:0000256" key="13">
    <source>
        <dbReference type="ARBA" id="ARBA00023136"/>
    </source>
</evidence>
<evidence type="ECO:0000259" key="15">
    <source>
        <dbReference type="PROSITE" id="PS50109"/>
    </source>
</evidence>
<evidence type="ECO:0000256" key="8">
    <source>
        <dbReference type="ARBA" id="ARBA00022692"/>
    </source>
</evidence>
<dbReference type="GO" id="GO:0000160">
    <property type="term" value="P:phosphorelay signal transduction system"/>
    <property type="evidence" value="ECO:0007669"/>
    <property type="project" value="UniProtKB-KW"/>
</dbReference>
<dbReference type="InterPro" id="IPR042240">
    <property type="entry name" value="CHASE_sf"/>
</dbReference>
<keyword evidence="12" id="KW-0902">Two-component regulatory system</keyword>
<evidence type="ECO:0000256" key="5">
    <source>
        <dbReference type="ARBA" id="ARBA00012438"/>
    </source>
</evidence>
<dbReference type="Proteomes" id="UP000251960">
    <property type="component" value="Chromosome 5"/>
</dbReference>